<comment type="caution">
    <text evidence="8">The sequence shown here is derived from an EMBL/GenBank/DDBJ whole genome shotgun (WGS) entry which is preliminary data.</text>
</comment>
<accession>A0A8S4N0K8</accession>
<dbReference type="SUPFAM" id="SSF57959">
    <property type="entry name" value="Leucine zipper domain"/>
    <property type="match status" value="1"/>
</dbReference>
<name>A0A8S4N0K8_OWEFU</name>
<dbReference type="InterPro" id="IPR004827">
    <property type="entry name" value="bZIP"/>
</dbReference>
<comment type="subcellular location">
    <subcellularLocation>
        <location evidence="1">Nucleus</location>
    </subcellularLocation>
</comment>
<feature type="coiled-coil region" evidence="6">
    <location>
        <begin position="200"/>
        <end position="227"/>
    </location>
</feature>
<organism evidence="8 9">
    <name type="scientific">Owenia fusiformis</name>
    <name type="common">Polychaete worm</name>
    <dbReference type="NCBI Taxonomy" id="6347"/>
    <lineage>
        <taxon>Eukaryota</taxon>
        <taxon>Metazoa</taxon>
        <taxon>Spiralia</taxon>
        <taxon>Lophotrochozoa</taxon>
        <taxon>Annelida</taxon>
        <taxon>Polychaeta</taxon>
        <taxon>Sedentaria</taxon>
        <taxon>Canalipalpata</taxon>
        <taxon>Sabellida</taxon>
        <taxon>Oweniida</taxon>
        <taxon>Oweniidae</taxon>
        <taxon>Owenia</taxon>
    </lineage>
</organism>
<dbReference type="Pfam" id="PF07716">
    <property type="entry name" value="bZIP_2"/>
    <property type="match status" value="1"/>
</dbReference>
<evidence type="ECO:0000256" key="4">
    <source>
        <dbReference type="ARBA" id="ARBA00023163"/>
    </source>
</evidence>
<keyword evidence="3" id="KW-0238">DNA-binding</keyword>
<evidence type="ECO:0000256" key="5">
    <source>
        <dbReference type="ARBA" id="ARBA00023242"/>
    </source>
</evidence>
<protein>
    <recommendedName>
        <fullName evidence="7">BZIP domain-containing protein</fullName>
    </recommendedName>
</protein>
<evidence type="ECO:0000313" key="8">
    <source>
        <dbReference type="EMBL" id="CAH1774736.1"/>
    </source>
</evidence>
<keyword evidence="2" id="KW-0805">Transcription regulation</keyword>
<dbReference type="Gene3D" id="1.20.5.170">
    <property type="match status" value="1"/>
</dbReference>
<dbReference type="OrthoDB" id="10039716at2759"/>
<dbReference type="InterPro" id="IPR046347">
    <property type="entry name" value="bZIP_sf"/>
</dbReference>
<evidence type="ECO:0000256" key="1">
    <source>
        <dbReference type="ARBA" id="ARBA00004123"/>
    </source>
</evidence>
<dbReference type="InterPro" id="IPR040223">
    <property type="entry name" value="PAR_bZIP"/>
</dbReference>
<dbReference type="PANTHER" id="PTHR11988:SF27">
    <property type="entry name" value="GH27708P"/>
    <property type="match status" value="1"/>
</dbReference>
<dbReference type="PANTHER" id="PTHR11988">
    <property type="entry name" value="THYROTROPH EMBRYONIC FACTOR RELATED"/>
    <property type="match status" value="1"/>
</dbReference>
<dbReference type="GO" id="GO:0000978">
    <property type="term" value="F:RNA polymerase II cis-regulatory region sequence-specific DNA binding"/>
    <property type="evidence" value="ECO:0007669"/>
    <property type="project" value="TreeGrafter"/>
</dbReference>
<keyword evidence="9" id="KW-1185">Reference proteome</keyword>
<evidence type="ECO:0000256" key="3">
    <source>
        <dbReference type="ARBA" id="ARBA00023125"/>
    </source>
</evidence>
<dbReference type="Proteomes" id="UP000749559">
    <property type="component" value="Unassembled WGS sequence"/>
</dbReference>
<keyword evidence="5" id="KW-0539">Nucleus</keyword>
<keyword evidence="4" id="KW-0804">Transcription</keyword>
<evidence type="ECO:0000259" key="7">
    <source>
        <dbReference type="PROSITE" id="PS50217"/>
    </source>
</evidence>
<dbReference type="GO" id="GO:0000981">
    <property type="term" value="F:DNA-binding transcription factor activity, RNA polymerase II-specific"/>
    <property type="evidence" value="ECO:0007669"/>
    <property type="project" value="TreeGrafter"/>
</dbReference>
<proteinExistence type="predicted"/>
<feature type="domain" description="BZIP" evidence="7">
    <location>
        <begin position="175"/>
        <end position="238"/>
    </location>
</feature>
<dbReference type="GO" id="GO:0005634">
    <property type="term" value="C:nucleus"/>
    <property type="evidence" value="ECO:0007669"/>
    <property type="project" value="UniProtKB-SubCell"/>
</dbReference>
<dbReference type="AlphaFoldDB" id="A0A8S4N0K8"/>
<reference evidence="8" key="1">
    <citation type="submission" date="2022-03" db="EMBL/GenBank/DDBJ databases">
        <authorList>
            <person name="Martin C."/>
        </authorList>
    </citation>
    <scope>NUCLEOTIDE SEQUENCE</scope>
</reference>
<sequence>MRSIKHILPGLYPSPGNSLRSVQKICGLFDTDLPNEDDLLKSLTLEHDKNDTISLDTSLLASCNEVTLDTPTINLNAGIGDLGFENFFEDFTDLTDYLPEETPKVQILGPVKPVKEKPVKRNLKRQRSAKDVARVTIDHDYSTKKIKKEHPVNNDALKTDNIIPKDQLVDGMSDIEKYHERRRKNNVASKISRATRRQKFASMDIEAEELKIENEILRKKTVELENLAKVMKDMLIQKMSSLK</sequence>
<dbReference type="CDD" id="cd14813">
    <property type="entry name" value="bZIP_BmCbz-like"/>
    <property type="match status" value="1"/>
</dbReference>
<gene>
    <name evidence="8" type="ORF">OFUS_LOCUS2138</name>
</gene>
<dbReference type="EMBL" id="CAIIXF020000001">
    <property type="protein sequence ID" value="CAH1774736.1"/>
    <property type="molecule type" value="Genomic_DNA"/>
</dbReference>
<evidence type="ECO:0000256" key="6">
    <source>
        <dbReference type="SAM" id="Coils"/>
    </source>
</evidence>
<evidence type="ECO:0000256" key="2">
    <source>
        <dbReference type="ARBA" id="ARBA00023015"/>
    </source>
</evidence>
<dbReference type="PROSITE" id="PS50217">
    <property type="entry name" value="BZIP"/>
    <property type="match status" value="1"/>
</dbReference>
<keyword evidence="6" id="KW-0175">Coiled coil</keyword>
<evidence type="ECO:0000313" key="9">
    <source>
        <dbReference type="Proteomes" id="UP000749559"/>
    </source>
</evidence>